<keyword evidence="4" id="KW-1185">Reference proteome</keyword>
<evidence type="ECO:0000313" key="4">
    <source>
        <dbReference type="Proteomes" id="UP000289269"/>
    </source>
</evidence>
<dbReference type="PANTHER" id="PTHR42942">
    <property type="entry name" value="6-O-METHYLGUANINE DNA METHYLTRANSFERASE"/>
    <property type="match status" value="1"/>
</dbReference>
<evidence type="ECO:0000313" key="3">
    <source>
        <dbReference type="EMBL" id="RWZ79448.1"/>
    </source>
</evidence>
<evidence type="ECO:0000259" key="2">
    <source>
        <dbReference type="Pfam" id="PF01035"/>
    </source>
</evidence>
<organism evidence="3 4">
    <name type="scientific">Candidatus Chaera renei</name>
    <dbReference type="NCBI Taxonomy" id="2506947"/>
    <lineage>
        <taxon>Bacteria</taxon>
        <taxon>Candidatus Saccharimonadota</taxon>
        <taxon>Candidatus Saccharimonadia</taxon>
        <taxon>Candidatus Saccharimonadales</taxon>
        <taxon>Candidatus Saccharimonadaceae</taxon>
        <taxon>Candidatus Chaera</taxon>
    </lineage>
</organism>
<dbReference type="InterPro" id="IPR052520">
    <property type="entry name" value="ATL_DNA_repair"/>
</dbReference>
<dbReference type="AlphaFoldDB" id="A0A4Q0AJ02"/>
<dbReference type="GO" id="GO:0006281">
    <property type="term" value="P:DNA repair"/>
    <property type="evidence" value="ECO:0007669"/>
    <property type="project" value="InterPro"/>
</dbReference>
<keyword evidence="1" id="KW-0227">DNA damage</keyword>
<evidence type="ECO:0000256" key="1">
    <source>
        <dbReference type="ARBA" id="ARBA00022763"/>
    </source>
</evidence>
<dbReference type="NCBIfam" id="TIGR00589">
    <property type="entry name" value="ogt"/>
    <property type="match status" value="1"/>
</dbReference>
<dbReference type="CDD" id="cd06445">
    <property type="entry name" value="ATase"/>
    <property type="match status" value="1"/>
</dbReference>
<dbReference type="GO" id="GO:0003824">
    <property type="term" value="F:catalytic activity"/>
    <property type="evidence" value="ECO:0007669"/>
    <property type="project" value="InterPro"/>
</dbReference>
<feature type="domain" description="Methylated-DNA-[protein]-cysteine S-methyltransferase DNA binding" evidence="2">
    <location>
        <begin position="7"/>
        <end position="85"/>
    </location>
</feature>
<dbReference type="Proteomes" id="UP000289269">
    <property type="component" value="Unassembled WGS sequence"/>
</dbReference>
<accession>A0A4Q0AJ02</accession>
<proteinExistence type="predicted"/>
<dbReference type="InterPro" id="IPR014048">
    <property type="entry name" value="MethylDNA_cys_MeTrfase_DNA-bd"/>
</dbReference>
<protein>
    <submittedName>
        <fullName evidence="3">MGMT family protein</fullName>
    </submittedName>
</protein>
<dbReference type="InterPro" id="IPR036388">
    <property type="entry name" value="WH-like_DNA-bd_sf"/>
</dbReference>
<dbReference type="PANTHER" id="PTHR42942:SF1">
    <property type="entry name" value="ALKYLTRANSFERASE-LIKE PROTEIN 1"/>
    <property type="match status" value="1"/>
</dbReference>
<dbReference type="EMBL" id="SCKW01000012">
    <property type="protein sequence ID" value="RWZ79448.1"/>
    <property type="molecule type" value="Genomic_DNA"/>
</dbReference>
<dbReference type="Gene3D" id="1.10.10.10">
    <property type="entry name" value="Winged helix-like DNA-binding domain superfamily/Winged helix DNA-binding domain"/>
    <property type="match status" value="1"/>
</dbReference>
<reference evidence="3" key="1">
    <citation type="submission" date="2019-01" db="EMBL/GenBank/DDBJ databases">
        <title>Genomic signatures and co-occurrence patterns of the ultra-small Saccharimodia (Patescibacteria phylum) suggest a symbiotic lifestyle.</title>
        <authorList>
            <person name="Lemos L."/>
            <person name="Medeiros J."/>
            <person name="Andreote F."/>
            <person name="Fernandes G."/>
            <person name="Varani A."/>
            <person name="Oliveira G."/>
            <person name="Pylro V."/>
        </authorList>
    </citation>
    <scope>NUCLEOTIDE SEQUENCE [LARGE SCALE GENOMIC DNA]</scope>
    <source>
        <strain evidence="3">AMD01</strain>
    </source>
</reference>
<name>A0A4Q0AJ02_9BACT</name>
<dbReference type="SUPFAM" id="SSF46767">
    <property type="entry name" value="Methylated DNA-protein cysteine methyltransferase, C-terminal domain"/>
    <property type="match status" value="1"/>
</dbReference>
<dbReference type="Pfam" id="PF01035">
    <property type="entry name" value="DNA_binding_1"/>
    <property type="match status" value="1"/>
</dbReference>
<sequence>MSNNHNAFRQKVYQLVNRIPYGRVMTYGDIAMYCGRPLAARMVGVIAHFGPVDLPWHRVVNRFGGLASGYYGGRVGHRAALIQENIKVDDSFIIVNFSSVRWTP</sequence>
<dbReference type="InterPro" id="IPR036217">
    <property type="entry name" value="MethylDNA_cys_MeTrfase_DNAb"/>
</dbReference>
<gene>
    <name evidence="3" type="ORF">EOT04_01685</name>
</gene>
<comment type="caution">
    <text evidence="3">The sequence shown here is derived from an EMBL/GenBank/DDBJ whole genome shotgun (WGS) entry which is preliminary data.</text>
</comment>